<sequence>MPKPTPVTTRPSRSGGAQTAAALLRALLSLTVLALLLAGLPVLLWWATSLVGPPGVAALAHLLSTEDSGQVFLLVLAVAGWAGWACFTGAVLLEIAAQLRGRAAPQIRGLVGQRAAAALVGAVLLALPAGTALAAPSAAAPAPAAVGVSASPI</sequence>
<proteinExistence type="predicted"/>
<dbReference type="Proteomes" id="UP000033551">
    <property type="component" value="Unassembled WGS sequence"/>
</dbReference>
<feature type="transmembrane region" description="Helical" evidence="1">
    <location>
        <begin position="71"/>
        <end position="95"/>
    </location>
</feature>
<name>A0A0F4JF98_9ACTN</name>
<feature type="transmembrane region" description="Helical" evidence="1">
    <location>
        <begin position="21"/>
        <end position="46"/>
    </location>
</feature>
<evidence type="ECO:0000313" key="2">
    <source>
        <dbReference type="EMBL" id="KJY31661.1"/>
    </source>
</evidence>
<evidence type="ECO:0000256" key="1">
    <source>
        <dbReference type="SAM" id="Phobius"/>
    </source>
</evidence>
<protein>
    <submittedName>
        <fullName evidence="2">Uncharacterized protein</fullName>
    </submittedName>
</protein>
<feature type="non-terminal residue" evidence="2">
    <location>
        <position position="153"/>
    </location>
</feature>
<gene>
    <name evidence="2" type="ORF">VR44_17680</name>
</gene>
<keyword evidence="1" id="KW-0472">Membrane</keyword>
<evidence type="ECO:0000313" key="3">
    <source>
        <dbReference type="Proteomes" id="UP000033551"/>
    </source>
</evidence>
<keyword evidence="1" id="KW-0812">Transmembrane</keyword>
<accession>A0A0F4JF98</accession>
<keyword evidence="1" id="KW-1133">Transmembrane helix</keyword>
<reference evidence="2 3" key="1">
    <citation type="submission" date="2015-02" db="EMBL/GenBank/DDBJ databases">
        <authorList>
            <person name="Ju K.-S."/>
            <person name="Doroghazi J.R."/>
            <person name="Metcalf W."/>
        </authorList>
    </citation>
    <scope>NUCLEOTIDE SEQUENCE [LARGE SCALE GENOMIC DNA]</scope>
    <source>
        <strain evidence="2 3">NRRL ISP-5550</strain>
    </source>
</reference>
<dbReference type="EMBL" id="JZWV01000476">
    <property type="protein sequence ID" value="KJY31661.1"/>
    <property type="molecule type" value="Genomic_DNA"/>
</dbReference>
<keyword evidence="3" id="KW-1185">Reference proteome</keyword>
<comment type="caution">
    <text evidence="2">The sequence shown here is derived from an EMBL/GenBank/DDBJ whole genome shotgun (WGS) entry which is preliminary data.</text>
</comment>
<organism evidence="2 3">
    <name type="scientific">Streptomyces katrae</name>
    <dbReference type="NCBI Taxonomy" id="68223"/>
    <lineage>
        <taxon>Bacteria</taxon>
        <taxon>Bacillati</taxon>
        <taxon>Actinomycetota</taxon>
        <taxon>Actinomycetes</taxon>
        <taxon>Kitasatosporales</taxon>
        <taxon>Streptomycetaceae</taxon>
        <taxon>Streptomyces</taxon>
    </lineage>
</organism>
<feature type="transmembrane region" description="Helical" evidence="1">
    <location>
        <begin position="116"/>
        <end position="135"/>
    </location>
</feature>
<dbReference type="PATRIC" id="fig|68223.7.peg.8034"/>
<dbReference type="AlphaFoldDB" id="A0A0F4JF98"/>